<comment type="function">
    <text evidence="9">Confers DNA tethering and processivity to DNA polymerases and other proteins. Acts as a clamp, forming a ring around DNA (a reaction catalyzed by the clamp-loading complex) which diffuses in an ATP-independent manner freely and bidirectionally along dsDNA. Initially characterized for its ability to contact the catalytic subunit of DNA polymerase III (Pol III), a complex, multichain enzyme responsible for most of the replicative synthesis in bacteria; Pol III exhibits 3'-5' exonuclease proofreading activity. The beta chain is required for initiation of replication as well as for processivity of DNA replication.</text>
</comment>
<evidence type="ECO:0000259" key="10">
    <source>
        <dbReference type="Pfam" id="PF00712"/>
    </source>
</evidence>
<evidence type="ECO:0000256" key="1">
    <source>
        <dbReference type="ARBA" id="ARBA00004496"/>
    </source>
</evidence>
<protein>
    <recommendedName>
        <fullName evidence="9">Beta sliding clamp</fullName>
    </recommendedName>
</protein>
<organism evidence="13 14">
    <name type="scientific">Candidatus Gottesmanbacteria bacterium RIFCSPLOWO2_01_FULL_46_9</name>
    <dbReference type="NCBI Taxonomy" id="1798394"/>
    <lineage>
        <taxon>Bacteria</taxon>
        <taxon>Candidatus Gottesmaniibacteriota</taxon>
    </lineage>
</organism>
<comment type="similarity">
    <text evidence="2 9">Belongs to the beta sliding clamp family.</text>
</comment>
<evidence type="ECO:0000259" key="12">
    <source>
        <dbReference type="Pfam" id="PF02768"/>
    </source>
</evidence>
<dbReference type="SMART" id="SM00480">
    <property type="entry name" value="POL3Bc"/>
    <property type="match status" value="1"/>
</dbReference>
<keyword evidence="7 9" id="KW-0239">DNA-directed DNA polymerase</keyword>
<gene>
    <name evidence="13" type="ORF">A3A63_00945</name>
</gene>
<evidence type="ECO:0000256" key="6">
    <source>
        <dbReference type="ARBA" id="ARBA00022705"/>
    </source>
</evidence>
<proteinExistence type="inferred from homology"/>
<sequence>MTASLLQENLLRALLRTSRVVPARPQLPIIQNVLLSTDEGKLKITATNLETTESVWVRAKIEKEGGICVSSRLLSDFVSSLPQGTVQITIKEGALTLLCGGFRATIPGAAAEEFPPVFSRTGTSEIPVGRDEFVGAISSVAFAAASDEGRPLLTGVKITKQGGLVVFAATDGYRLSVKKTALKLKEELDILVPAKALGEVVKVCGEEKETKEVYLSKPTEAQLSFVVGDTEIRTRLIDGEYPNFEKIIPTKHNTRVLLDKEPLLRAVRSAAVFARDSANIIRFHVENQTVVVSANTPQVGEDEIDVEARVDGEGGDMAFNSRFLLEFLANFPEEELLFEMTGSLNPGVFKPVKDDTYLHIIMPVRVASG</sequence>
<dbReference type="CDD" id="cd00140">
    <property type="entry name" value="beta_clamp"/>
    <property type="match status" value="1"/>
</dbReference>
<feature type="domain" description="DNA polymerase III beta sliding clamp central" evidence="11">
    <location>
        <begin position="130"/>
        <end position="243"/>
    </location>
</feature>
<keyword evidence="4 9" id="KW-0808">Transferase</keyword>
<dbReference type="EMBL" id="MFJX01000047">
    <property type="protein sequence ID" value="OGG30186.1"/>
    <property type="molecule type" value="Genomic_DNA"/>
</dbReference>
<keyword evidence="5 9" id="KW-0548">Nucleotidyltransferase</keyword>
<feature type="domain" description="DNA polymerase III beta sliding clamp N-terminal" evidence="10">
    <location>
        <begin position="5"/>
        <end position="115"/>
    </location>
</feature>
<dbReference type="Pfam" id="PF02768">
    <property type="entry name" value="DNA_pol3_beta_3"/>
    <property type="match status" value="1"/>
</dbReference>
<evidence type="ECO:0000256" key="8">
    <source>
        <dbReference type="ARBA" id="ARBA00023125"/>
    </source>
</evidence>
<keyword evidence="8" id="KW-0238">DNA-binding</keyword>
<comment type="caution">
    <text evidence="13">The sequence shown here is derived from an EMBL/GenBank/DDBJ whole genome shotgun (WGS) entry which is preliminary data.</text>
</comment>
<evidence type="ECO:0000256" key="7">
    <source>
        <dbReference type="ARBA" id="ARBA00022932"/>
    </source>
</evidence>
<dbReference type="AlphaFoldDB" id="A0A1F6AZT2"/>
<dbReference type="InterPro" id="IPR001001">
    <property type="entry name" value="DNA_polIII_beta"/>
</dbReference>
<keyword evidence="3 9" id="KW-0963">Cytoplasm</keyword>
<dbReference type="InterPro" id="IPR022635">
    <property type="entry name" value="DNA_polIII_beta_C"/>
</dbReference>
<dbReference type="InterPro" id="IPR022637">
    <property type="entry name" value="DNA_polIII_beta_cen"/>
</dbReference>
<evidence type="ECO:0000256" key="2">
    <source>
        <dbReference type="ARBA" id="ARBA00010752"/>
    </source>
</evidence>
<dbReference type="Gene3D" id="3.70.10.10">
    <property type="match status" value="1"/>
</dbReference>
<dbReference type="GO" id="GO:0008408">
    <property type="term" value="F:3'-5' exonuclease activity"/>
    <property type="evidence" value="ECO:0007669"/>
    <property type="project" value="InterPro"/>
</dbReference>
<feature type="domain" description="DNA polymerase III beta sliding clamp C-terminal" evidence="12">
    <location>
        <begin position="246"/>
        <end position="365"/>
    </location>
</feature>
<dbReference type="Pfam" id="PF00712">
    <property type="entry name" value="DNA_pol3_beta"/>
    <property type="match status" value="1"/>
</dbReference>
<name>A0A1F6AZT2_9BACT</name>
<dbReference type="Gene3D" id="3.10.150.10">
    <property type="entry name" value="DNA Polymerase III, subunit A, domain 2"/>
    <property type="match status" value="1"/>
</dbReference>
<dbReference type="GO" id="GO:0006271">
    <property type="term" value="P:DNA strand elongation involved in DNA replication"/>
    <property type="evidence" value="ECO:0007669"/>
    <property type="project" value="TreeGrafter"/>
</dbReference>
<dbReference type="GO" id="GO:0003887">
    <property type="term" value="F:DNA-directed DNA polymerase activity"/>
    <property type="evidence" value="ECO:0007669"/>
    <property type="project" value="UniProtKB-UniRule"/>
</dbReference>
<evidence type="ECO:0000256" key="4">
    <source>
        <dbReference type="ARBA" id="ARBA00022679"/>
    </source>
</evidence>
<reference evidence="13 14" key="1">
    <citation type="journal article" date="2016" name="Nat. Commun.">
        <title>Thousands of microbial genomes shed light on interconnected biogeochemical processes in an aquifer system.</title>
        <authorList>
            <person name="Anantharaman K."/>
            <person name="Brown C.T."/>
            <person name="Hug L.A."/>
            <person name="Sharon I."/>
            <person name="Castelle C.J."/>
            <person name="Probst A.J."/>
            <person name="Thomas B.C."/>
            <person name="Singh A."/>
            <person name="Wilkins M.J."/>
            <person name="Karaoz U."/>
            <person name="Brodie E.L."/>
            <person name="Williams K.H."/>
            <person name="Hubbard S.S."/>
            <person name="Banfield J.F."/>
        </authorList>
    </citation>
    <scope>NUCLEOTIDE SEQUENCE [LARGE SCALE GENOMIC DNA]</scope>
</reference>
<dbReference type="InterPro" id="IPR046938">
    <property type="entry name" value="DNA_clamp_sf"/>
</dbReference>
<evidence type="ECO:0000256" key="5">
    <source>
        <dbReference type="ARBA" id="ARBA00022695"/>
    </source>
</evidence>
<evidence type="ECO:0000256" key="9">
    <source>
        <dbReference type="PIRNR" id="PIRNR000804"/>
    </source>
</evidence>
<dbReference type="PIRSF" id="PIRSF000804">
    <property type="entry name" value="DNA_pol_III_b"/>
    <property type="match status" value="1"/>
</dbReference>
<dbReference type="Pfam" id="PF02767">
    <property type="entry name" value="DNA_pol3_beta_2"/>
    <property type="match status" value="1"/>
</dbReference>
<comment type="subcellular location">
    <subcellularLocation>
        <location evidence="1 9">Cytoplasm</location>
    </subcellularLocation>
</comment>
<dbReference type="GO" id="GO:0005737">
    <property type="term" value="C:cytoplasm"/>
    <property type="evidence" value="ECO:0007669"/>
    <property type="project" value="UniProtKB-SubCell"/>
</dbReference>
<evidence type="ECO:0000313" key="13">
    <source>
        <dbReference type="EMBL" id="OGG30186.1"/>
    </source>
</evidence>
<keyword evidence="6 9" id="KW-0235">DNA replication</keyword>
<dbReference type="GO" id="GO:0009360">
    <property type="term" value="C:DNA polymerase III complex"/>
    <property type="evidence" value="ECO:0007669"/>
    <property type="project" value="InterPro"/>
</dbReference>
<evidence type="ECO:0000259" key="11">
    <source>
        <dbReference type="Pfam" id="PF02767"/>
    </source>
</evidence>
<comment type="subunit">
    <text evidence="9">Forms a ring-shaped head-to-tail homodimer around DNA.</text>
</comment>
<evidence type="ECO:0000313" key="14">
    <source>
        <dbReference type="Proteomes" id="UP000176450"/>
    </source>
</evidence>
<dbReference type="PANTHER" id="PTHR30478">
    <property type="entry name" value="DNA POLYMERASE III SUBUNIT BETA"/>
    <property type="match status" value="1"/>
</dbReference>
<dbReference type="PANTHER" id="PTHR30478:SF0">
    <property type="entry name" value="BETA SLIDING CLAMP"/>
    <property type="match status" value="1"/>
</dbReference>
<dbReference type="Proteomes" id="UP000176450">
    <property type="component" value="Unassembled WGS sequence"/>
</dbReference>
<dbReference type="GO" id="GO:0003677">
    <property type="term" value="F:DNA binding"/>
    <property type="evidence" value="ECO:0007669"/>
    <property type="project" value="UniProtKB-UniRule"/>
</dbReference>
<dbReference type="SUPFAM" id="SSF55979">
    <property type="entry name" value="DNA clamp"/>
    <property type="match status" value="3"/>
</dbReference>
<dbReference type="InterPro" id="IPR022634">
    <property type="entry name" value="DNA_polIII_beta_N"/>
</dbReference>
<accession>A0A1F6AZT2</accession>
<dbReference type="NCBIfam" id="TIGR00663">
    <property type="entry name" value="dnan"/>
    <property type="match status" value="1"/>
</dbReference>
<evidence type="ECO:0000256" key="3">
    <source>
        <dbReference type="ARBA" id="ARBA00022490"/>
    </source>
</evidence>